<evidence type="ECO:0000313" key="3">
    <source>
        <dbReference type="Proteomes" id="UP000619079"/>
    </source>
</evidence>
<comment type="caution">
    <text evidence="2">The sequence shown here is derived from an EMBL/GenBank/DDBJ whole genome shotgun (WGS) entry which is preliminary data.</text>
</comment>
<dbReference type="SUPFAM" id="SSF47413">
    <property type="entry name" value="lambda repressor-like DNA-binding domains"/>
    <property type="match status" value="1"/>
</dbReference>
<evidence type="ECO:0000259" key="1">
    <source>
        <dbReference type="PROSITE" id="PS50943"/>
    </source>
</evidence>
<evidence type="ECO:0000313" key="2">
    <source>
        <dbReference type="EMBL" id="MBJ6372278.1"/>
    </source>
</evidence>
<dbReference type="SMART" id="SM00530">
    <property type="entry name" value="HTH_XRE"/>
    <property type="match status" value="1"/>
</dbReference>
<dbReference type="CDD" id="cd00093">
    <property type="entry name" value="HTH_XRE"/>
    <property type="match status" value="1"/>
</dbReference>
<accession>A0A8J7JAJ8</accession>
<organism evidence="2 3">
    <name type="scientific">Sedimentitalea arenosa</name>
    <dbReference type="NCBI Taxonomy" id="2798803"/>
    <lineage>
        <taxon>Bacteria</taxon>
        <taxon>Pseudomonadati</taxon>
        <taxon>Pseudomonadota</taxon>
        <taxon>Alphaproteobacteria</taxon>
        <taxon>Rhodobacterales</taxon>
        <taxon>Paracoccaceae</taxon>
        <taxon>Sedimentitalea</taxon>
    </lineage>
</organism>
<dbReference type="AlphaFoldDB" id="A0A8J7JAJ8"/>
<dbReference type="EMBL" id="JAELVR010000008">
    <property type="protein sequence ID" value="MBJ6372278.1"/>
    <property type="molecule type" value="Genomic_DNA"/>
</dbReference>
<dbReference type="InterPro" id="IPR001387">
    <property type="entry name" value="Cro/C1-type_HTH"/>
</dbReference>
<sequence>MKKEEKETLAMTRDTGREASAIRLVAARKAIGMTQSELGELVGIKKAAISNAESGRSFPSRSVLVYLHRNHRIDFNFMMAGELSQLPQDVQQMLLDCLLEIGSHSD</sequence>
<dbReference type="GO" id="GO:0003677">
    <property type="term" value="F:DNA binding"/>
    <property type="evidence" value="ECO:0007669"/>
    <property type="project" value="InterPro"/>
</dbReference>
<dbReference type="Gene3D" id="1.10.260.40">
    <property type="entry name" value="lambda repressor-like DNA-binding domains"/>
    <property type="match status" value="1"/>
</dbReference>
<dbReference type="Proteomes" id="UP000619079">
    <property type="component" value="Unassembled WGS sequence"/>
</dbReference>
<protein>
    <submittedName>
        <fullName evidence="2">Helix-turn-helix transcriptional regulator</fullName>
    </submittedName>
</protein>
<dbReference type="InterPro" id="IPR010982">
    <property type="entry name" value="Lambda_DNA-bd_dom_sf"/>
</dbReference>
<reference evidence="2" key="1">
    <citation type="submission" date="2020-12" db="EMBL/GenBank/DDBJ databases">
        <title>Sedimentitalea sp. nov., isolated from sand in Incheon.</title>
        <authorList>
            <person name="Kim W."/>
        </authorList>
    </citation>
    <scope>NUCLEOTIDE SEQUENCE</scope>
    <source>
        <strain evidence="2">CAU 1593</strain>
    </source>
</reference>
<keyword evidence="3" id="KW-1185">Reference proteome</keyword>
<feature type="domain" description="HTH cro/C1-type" evidence="1">
    <location>
        <begin position="24"/>
        <end position="65"/>
    </location>
</feature>
<proteinExistence type="predicted"/>
<gene>
    <name evidence="2" type="ORF">JF290_12145</name>
</gene>
<dbReference type="Pfam" id="PF01381">
    <property type="entry name" value="HTH_3"/>
    <property type="match status" value="1"/>
</dbReference>
<name>A0A8J7JAJ8_9RHOB</name>
<dbReference type="RefSeq" id="WP_199025161.1">
    <property type="nucleotide sequence ID" value="NZ_JAELVR010000008.1"/>
</dbReference>
<dbReference type="PROSITE" id="PS50943">
    <property type="entry name" value="HTH_CROC1"/>
    <property type="match status" value="1"/>
</dbReference>